<dbReference type="Pfam" id="PF01547">
    <property type="entry name" value="SBP_bac_1"/>
    <property type="match status" value="1"/>
</dbReference>
<dbReference type="PANTHER" id="PTHR43649:SF33">
    <property type="entry name" value="POLYGALACTURONAN_RHAMNOGALACTURONAN-BINDING PROTEIN YTCQ"/>
    <property type="match status" value="1"/>
</dbReference>
<comment type="caution">
    <text evidence="6">The sequence shown here is derived from an EMBL/GenBank/DDBJ whole genome shotgun (WGS) entry which is preliminary data.</text>
</comment>
<sequence length="436" mass="47593">MKKALKSGISVAVCAFVAAGCSGGVKDSGKENVTADTVDLNAPIEITMTSSAGTASDSFNASVTSYLQKKFPNWKFNYIQKGPGSSIQELVTAGTAVDLIFEAQTGVIDGLIAPGLQTDITDLVKKNNIDLSRFEPVSIDAMKSLANGGLYGLPISMMGIVTFYNKDIFDKFGIPYPKDGMTWDETIDLGRKLTRMEDGVSYIGLAASTGHVLKLNPFSIPYVDADSSKSTYGNDKWKIVMDTIFKGESTDPLFIEYMKGNNNKVPAKDEFLKKKNLAMYVYFSDLVADGLAPSVNFDMVSAPTFKELPGVGFQPYPTYVNLSSASKNKEAAMEVIKYLVSDEYQAARAKLGYITPLKDDAIRKSMGSEYPKKLNWNAVFYNKYPEVPKKGKFDSIGEKPLTDNIPGYIMGGLDTNTVLRQAEETANKAIEAEQKK</sequence>
<evidence type="ECO:0000256" key="2">
    <source>
        <dbReference type="ARBA" id="ARBA00022729"/>
    </source>
</evidence>
<keyword evidence="7" id="KW-1185">Reference proteome</keyword>
<dbReference type="RefSeq" id="WP_345587915.1">
    <property type="nucleotide sequence ID" value="NZ_BAABJG010000014.1"/>
</dbReference>
<name>A0ABW3UTD0_9BACL</name>
<reference evidence="7" key="1">
    <citation type="journal article" date="2019" name="Int. J. Syst. Evol. Microbiol.">
        <title>The Global Catalogue of Microorganisms (GCM) 10K type strain sequencing project: providing services to taxonomists for standard genome sequencing and annotation.</title>
        <authorList>
            <consortium name="The Broad Institute Genomics Platform"/>
            <consortium name="The Broad Institute Genome Sequencing Center for Infectious Disease"/>
            <person name="Wu L."/>
            <person name="Ma J."/>
        </authorList>
    </citation>
    <scope>NUCLEOTIDE SEQUENCE [LARGE SCALE GENOMIC DNA]</scope>
    <source>
        <strain evidence="7">CCUG 53270</strain>
    </source>
</reference>
<dbReference type="PANTHER" id="PTHR43649">
    <property type="entry name" value="ARABINOSE-BINDING PROTEIN-RELATED"/>
    <property type="match status" value="1"/>
</dbReference>
<evidence type="ECO:0000256" key="5">
    <source>
        <dbReference type="ARBA" id="ARBA00023288"/>
    </source>
</evidence>
<dbReference type="InterPro" id="IPR006059">
    <property type="entry name" value="SBP"/>
</dbReference>
<evidence type="ECO:0000256" key="4">
    <source>
        <dbReference type="ARBA" id="ARBA00023139"/>
    </source>
</evidence>
<evidence type="ECO:0000256" key="3">
    <source>
        <dbReference type="ARBA" id="ARBA00023136"/>
    </source>
</evidence>
<keyword evidence="4" id="KW-0564">Palmitate</keyword>
<dbReference type="PROSITE" id="PS51257">
    <property type="entry name" value="PROKAR_LIPOPROTEIN"/>
    <property type="match status" value="1"/>
</dbReference>
<dbReference type="Gene3D" id="3.40.190.10">
    <property type="entry name" value="Periplasmic binding protein-like II"/>
    <property type="match status" value="1"/>
</dbReference>
<organism evidence="6 7">
    <name type="scientific">Paenibacillus vulneris</name>
    <dbReference type="NCBI Taxonomy" id="1133364"/>
    <lineage>
        <taxon>Bacteria</taxon>
        <taxon>Bacillati</taxon>
        <taxon>Bacillota</taxon>
        <taxon>Bacilli</taxon>
        <taxon>Bacillales</taxon>
        <taxon>Paenibacillaceae</taxon>
        <taxon>Paenibacillus</taxon>
    </lineage>
</organism>
<evidence type="ECO:0000313" key="6">
    <source>
        <dbReference type="EMBL" id="MFD1223637.1"/>
    </source>
</evidence>
<dbReference type="Proteomes" id="UP001597180">
    <property type="component" value="Unassembled WGS sequence"/>
</dbReference>
<dbReference type="SUPFAM" id="SSF53850">
    <property type="entry name" value="Periplasmic binding protein-like II"/>
    <property type="match status" value="1"/>
</dbReference>
<protein>
    <submittedName>
        <fullName evidence="6">Extracellular solute-binding protein</fullName>
    </submittedName>
</protein>
<keyword evidence="5" id="KW-0449">Lipoprotein</keyword>
<keyword evidence="2" id="KW-0732">Signal</keyword>
<keyword evidence="3" id="KW-0472">Membrane</keyword>
<accession>A0ABW3UTD0</accession>
<proteinExistence type="predicted"/>
<dbReference type="InterPro" id="IPR050490">
    <property type="entry name" value="Bact_solute-bd_prot1"/>
</dbReference>
<evidence type="ECO:0000313" key="7">
    <source>
        <dbReference type="Proteomes" id="UP001597180"/>
    </source>
</evidence>
<gene>
    <name evidence="6" type="ORF">ACFQ4B_26300</name>
</gene>
<keyword evidence="1" id="KW-1003">Cell membrane</keyword>
<dbReference type="EMBL" id="JBHTLU010000036">
    <property type="protein sequence ID" value="MFD1223637.1"/>
    <property type="molecule type" value="Genomic_DNA"/>
</dbReference>
<evidence type="ECO:0000256" key="1">
    <source>
        <dbReference type="ARBA" id="ARBA00022475"/>
    </source>
</evidence>